<dbReference type="AlphaFoldDB" id="S8B323"/>
<evidence type="ECO:0000313" key="1">
    <source>
        <dbReference type="EMBL" id="EPS28837.1"/>
    </source>
</evidence>
<gene>
    <name evidence="1" type="ORF">PDE_03783</name>
</gene>
<dbReference type="HOGENOM" id="CLU_2004684_0_0_1"/>
<sequence>MDSVHTIAGVNFRERKLTGPWTRDTHGKWHWAAGSGEEEGHFRVGSIQPIDYLINASDHLSNRMQDSTMYEDLYDSEKKHGYRSSKKKGGGESPLTFTIDFVGSRKKHAVEYQPHPCHRSCIDR</sequence>
<evidence type="ECO:0000313" key="2">
    <source>
        <dbReference type="Proteomes" id="UP000019376"/>
    </source>
</evidence>
<dbReference type="Proteomes" id="UP000019376">
    <property type="component" value="Unassembled WGS sequence"/>
</dbReference>
<organism evidence="1 2">
    <name type="scientific">Penicillium oxalicum (strain 114-2 / CGMCC 5302)</name>
    <name type="common">Penicillium decumbens</name>
    <dbReference type="NCBI Taxonomy" id="933388"/>
    <lineage>
        <taxon>Eukaryota</taxon>
        <taxon>Fungi</taxon>
        <taxon>Dikarya</taxon>
        <taxon>Ascomycota</taxon>
        <taxon>Pezizomycotina</taxon>
        <taxon>Eurotiomycetes</taxon>
        <taxon>Eurotiomycetidae</taxon>
        <taxon>Eurotiales</taxon>
        <taxon>Aspergillaceae</taxon>
        <taxon>Penicillium</taxon>
    </lineage>
</organism>
<keyword evidence="2" id="KW-1185">Reference proteome</keyword>
<proteinExistence type="predicted"/>
<dbReference type="EMBL" id="KB644411">
    <property type="protein sequence ID" value="EPS28837.1"/>
    <property type="molecule type" value="Genomic_DNA"/>
</dbReference>
<protein>
    <submittedName>
        <fullName evidence="1">Uncharacterized protein</fullName>
    </submittedName>
</protein>
<name>S8B323_PENO1</name>
<reference evidence="1 2" key="1">
    <citation type="journal article" date="2013" name="PLoS ONE">
        <title>Genomic and secretomic analyses reveal unique features of the lignocellulolytic enzyme system of Penicillium decumbens.</title>
        <authorList>
            <person name="Liu G."/>
            <person name="Zhang L."/>
            <person name="Wei X."/>
            <person name="Zou G."/>
            <person name="Qin Y."/>
            <person name="Ma L."/>
            <person name="Li J."/>
            <person name="Zheng H."/>
            <person name="Wang S."/>
            <person name="Wang C."/>
            <person name="Xun L."/>
            <person name="Zhao G.-P."/>
            <person name="Zhou Z."/>
            <person name="Qu Y."/>
        </authorList>
    </citation>
    <scope>NUCLEOTIDE SEQUENCE [LARGE SCALE GENOMIC DNA]</scope>
    <source>
        <strain evidence="2">114-2 / CGMCC 5302</strain>
    </source>
</reference>
<accession>S8B323</accession>